<gene>
    <name evidence="15" type="ORF">M406DRAFT_270725</name>
</gene>
<protein>
    <recommendedName>
        <fullName evidence="3">protein acetyllysine N-acetyltransferase</fullName>
        <ecNumber evidence="3">2.3.1.286</ecNumber>
    </recommendedName>
    <alternativeName>
        <fullName evidence="11">Regulatory protein SIR2 homolog 7</fullName>
    </alternativeName>
    <alternativeName>
        <fullName evidence="10">SIR2-like protein 7</fullName>
    </alternativeName>
</protein>
<keyword evidence="4" id="KW-0597">Phosphoprotein</keyword>
<keyword evidence="8" id="KW-0520">NAD</keyword>
<comment type="similarity">
    <text evidence="2">Belongs to the sirtuin family. Class I subfamily.</text>
</comment>
<dbReference type="InterPro" id="IPR029035">
    <property type="entry name" value="DHS-like_NAD/FAD-binding_dom"/>
</dbReference>
<evidence type="ECO:0000256" key="12">
    <source>
        <dbReference type="PROSITE-ProRule" id="PRU00236"/>
    </source>
</evidence>
<evidence type="ECO:0000256" key="6">
    <source>
        <dbReference type="ARBA" id="ARBA00022723"/>
    </source>
</evidence>
<comment type="cofactor">
    <cofactor evidence="1">
        <name>Zn(2+)</name>
        <dbReference type="ChEBI" id="CHEBI:29105"/>
    </cofactor>
</comment>
<dbReference type="AlphaFoldDB" id="A0A9P4YBA7"/>
<feature type="binding site" evidence="12">
    <location>
        <position position="135"/>
    </location>
    <ligand>
        <name>Zn(2+)</name>
        <dbReference type="ChEBI" id="CHEBI:29105"/>
    </ligand>
</feature>
<organism evidence="15 16">
    <name type="scientific">Cryphonectria parasitica (strain ATCC 38755 / EP155)</name>
    <dbReference type="NCBI Taxonomy" id="660469"/>
    <lineage>
        <taxon>Eukaryota</taxon>
        <taxon>Fungi</taxon>
        <taxon>Dikarya</taxon>
        <taxon>Ascomycota</taxon>
        <taxon>Pezizomycotina</taxon>
        <taxon>Sordariomycetes</taxon>
        <taxon>Sordariomycetidae</taxon>
        <taxon>Diaporthales</taxon>
        <taxon>Cryphonectriaceae</taxon>
        <taxon>Cryphonectria-Endothia species complex</taxon>
        <taxon>Cryphonectria</taxon>
    </lineage>
</organism>
<dbReference type="Gene3D" id="2.20.28.200">
    <property type="match status" value="1"/>
</dbReference>
<evidence type="ECO:0000256" key="8">
    <source>
        <dbReference type="ARBA" id="ARBA00023027"/>
    </source>
</evidence>
<evidence type="ECO:0000256" key="11">
    <source>
        <dbReference type="ARBA" id="ARBA00043038"/>
    </source>
</evidence>
<keyword evidence="7 12" id="KW-0862">Zinc</keyword>
<dbReference type="InterPro" id="IPR050134">
    <property type="entry name" value="NAD-dep_sirtuin_deacylases"/>
</dbReference>
<feature type="active site" description="Proton acceptor" evidence="12">
    <location>
        <position position="124"/>
    </location>
</feature>
<keyword evidence="5" id="KW-0808">Transferase</keyword>
<accession>A0A9P4YBA7</accession>
<proteinExistence type="inferred from homology"/>
<dbReference type="EC" id="2.3.1.286" evidence="3"/>
<dbReference type="InterPro" id="IPR003000">
    <property type="entry name" value="Sirtuin"/>
</dbReference>
<evidence type="ECO:0000259" key="14">
    <source>
        <dbReference type="PROSITE" id="PS50305"/>
    </source>
</evidence>
<feature type="region of interest" description="Disordered" evidence="13">
    <location>
        <begin position="1"/>
        <end position="21"/>
    </location>
</feature>
<dbReference type="PROSITE" id="PS50305">
    <property type="entry name" value="SIRTUIN"/>
    <property type="match status" value="1"/>
</dbReference>
<evidence type="ECO:0000256" key="5">
    <source>
        <dbReference type="ARBA" id="ARBA00022679"/>
    </source>
</evidence>
<feature type="binding site" evidence="12">
    <location>
        <position position="162"/>
    </location>
    <ligand>
        <name>Zn(2+)</name>
        <dbReference type="ChEBI" id="CHEBI:29105"/>
    </ligand>
</feature>
<dbReference type="Proteomes" id="UP000803844">
    <property type="component" value="Unassembled WGS sequence"/>
</dbReference>
<evidence type="ECO:0000256" key="10">
    <source>
        <dbReference type="ARBA" id="ARBA00041832"/>
    </source>
</evidence>
<keyword evidence="6 12" id="KW-0479">Metal-binding</keyword>
<evidence type="ECO:0000313" key="16">
    <source>
        <dbReference type="Proteomes" id="UP000803844"/>
    </source>
</evidence>
<evidence type="ECO:0000256" key="7">
    <source>
        <dbReference type="ARBA" id="ARBA00022833"/>
    </source>
</evidence>
<evidence type="ECO:0000256" key="1">
    <source>
        <dbReference type="ARBA" id="ARBA00001947"/>
    </source>
</evidence>
<dbReference type="GO" id="GO:0005634">
    <property type="term" value="C:nucleus"/>
    <property type="evidence" value="ECO:0007669"/>
    <property type="project" value="TreeGrafter"/>
</dbReference>
<dbReference type="SUPFAM" id="SSF52467">
    <property type="entry name" value="DHS-like NAD/FAD-binding domain"/>
    <property type="match status" value="1"/>
</dbReference>
<evidence type="ECO:0000256" key="13">
    <source>
        <dbReference type="SAM" id="MobiDB-lite"/>
    </source>
</evidence>
<sequence>MATTAPKIAEQEHQEESDVVDRKAADLAERIRRSKHFIVFTGAGVSTSAGIADFRGPEGVWTLMAQGRESSIRSIDTVQALPTPAHMALVELQDRGMMKYLVSQNCDGLHRKSGISPDRISELHGNSNREYCKECGKEYIRDFRAVAPDHNHVNDHRTGRKCALCKGVLLDSIINFGEYLPETPLKEARKHAKKADLCLVLGSSLRVPPACEIPETVGRSKTAALVICNLQNTPMDELADVRIHAKADDLMERVMRKLECPIPTFVLRRRLVVAGSLDAGGRLQVKVSGVDVDGTPMSFLRSVRCTNNRRLVRSEPFIIHFRGASDPSEDIKLDLEFMGHYGEPNLGITYRYEGEDRKETVYDLEYNPMSRTWVINVNNLAG</sequence>
<feature type="binding site" evidence="12">
    <location>
        <position position="165"/>
    </location>
    <ligand>
        <name>Zn(2+)</name>
        <dbReference type="ChEBI" id="CHEBI:29105"/>
    </ligand>
</feature>
<dbReference type="InterPro" id="IPR026590">
    <property type="entry name" value="Ssirtuin_cat_dom"/>
</dbReference>
<dbReference type="GO" id="GO:0070403">
    <property type="term" value="F:NAD+ binding"/>
    <property type="evidence" value="ECO:0007669"/>
    <property type="project" value="InterPro"/>
</dbReference>
<dbReference type="FunFam" id="3.40.50.1220:FF:000038">
    <property type="entry name" value="NAD-dependent protein deacetylase sirtuin-6 isoform X2"/>
    <property type="match status" value="1"/>
</dbReference>
<evidence type="ECO:0000256" key="3">
    <source>
        <dbReference type="ARBA" id="ARBA00012928"/>
    </source>
</evidence>
<comment type="caution">
    <text evidence="15">The sequence shown here is derived from an EMBL/GenBank/DDBJ whole genome shotgun (WGS) entry which is preliminary data.</text>
</comment>
<dbReference type="PANTHER" id="PTHR11085:SF1">
    <property type="entry name" value="NAD-DEPENDENT PROTEIN DEACETYLASE SIRTUIN-7"/>
    <property type="match status" value="1"/>
</dbReference>
<dbReference type="GeneID" id="63835218"/>
<keyword evidence="16" id="KW-1185">Reference proteome</keyword>
<dbReference type="RefSeq" id="XP_040780713.1">
    <property type="nucleotide sequence ID" value="XM_040918089.1"/>
</dbReference>
<evidence type="ECO:0000313" key="15">
    <source>
        <dbReference type="EMBL" id="KAF3769752.1"/>
    </source>
</evidence>
<evidence type="ECO:0000256" key="2">
    <source>
        <dbReference type="ARBA" id="ARBA00006924"/>
    </source>
</evidence>
<name>A0A9P4YBA7_CRYP1</name>
<dbReference type="GO" id="GO:0017136">
    <property type="term" value="F:histone deacetylase activity, NAD-dependent"/>
    <property type="evidence" value="ECO:0007669"/>
    <property type="project" value="TreeGrafter"/>
</dbReference>
<evidence type="ECO:0000256" key="4">
    <source>
        <dbReference type="ARBA" id="ARBA00022553"/>
    </source>
</evidence>
<feature type="domain" description="Deacetylase sirtuin-type" evidence="14">
    <location>
        <begin position="17"/>
        <end position="261"/>
    </location>
</feature>
<feature type="compositionally biased region" description="Basic and acidic residues" evidence="13">
    <location>
        <begin position="9"/>
        <end position="21"/>
    </location>
</feature>
<dbReference type="Pfam" id="PF02146">
    <property type="entry name" value="SIR2"/>
    <property type="match status" value="1"/>
</dbReference>
<dbReference type="Gene3D" id="3.40.50.1220">
    <property type="entry name" value="TPP-binding domain"/>
    <property type="match status" value="1"/>
</dbReference>
<dbReference type="OrthoDB" id="424302at2759"/>
<feature type="binding site" evidence="12">
    <location>
        <position position="132"/>
    </location>
    <ligand>
        <name>Zn(2+)</name>
        <dbReference type="ChEBI" id="CHEBI:29105"/>
    </ligand>
</feature>
<dbReference type="GO" id="GO:0046872">
    <property type="term" value="F:metal ion binding"/>
    <property type="evidence" value="ECO:0007669"/>
    <property type="project" value="UniProtKB-KW"/>
</dbReference>
<reference evidence="15" key="1">
    <citation type="journal article" date="2020" name="Phytopathology">
        <title>Genome sequence of the chestnut blight fungus Cryphonectria parasitica EP155: A fundamental resource for an archetypical invasive plant pathogen.</title>
        <authorList>
            <person name="Crouch J.A."/>
            <person name="Dawe A."/>
            <person name="Aerts A."/>
            <person name="Barry K."/>
            <person name="Churchill A.C.L."/>
            <person name="Grimwood J."/>
            <person name="Hillman B."/>
            <person name="Milgroom M.G."/>
            <person name="Pangilinan J."/>
            <person name="Smith M."/>
            <person name="Salamov A."/>
            <person name="Schmutz J."/>
            <person name="Yadav J."/>
            <person name="Grigoriev I.V."/>
            <person name="Nuss D."/>
        </authorList>
    </citation>
    <scope>NUCLEOTIDE SEQUENCE</scope>
    <source>
        <strain evidence="15">EP155</strain>
    </source>
</reference>
<dbReference type="EMBL" id="MU032344">
    <property type="protein sequence ID" value="KAF3769752.1"/>
    <property type="molecule type" value="Genomic_DNA"/>
</dbReference>
<comment type="similarity">
    <text evidence="9">Belongs to the sirtuin family. Class IV subfamily.</text>
</comment>
<dbReference type="PANTHER" id="PTHR11085">
    <property type="entry name" value="NAD-DEPENDENT PROTEIN DEACYLASE SIRTUIN-5, MITOCHONDRIAL-RELATED"/>
    <property type="match status" value="1"/>
</dbReference>
<evidence type="ECO:0000256" key="9">
    <source>
        <dbReference type="ARBA" id="ARBA00038170"/>
    </source>
</evidence>